<dbReference type="Proteomes" id="UP000433101">
    <property type="component" value="Unassembled WGS sequence"/>
</dbReference>
<evidence type="ECO:0000313" key="8">
    <source>
        <dbReference type="EMBL" id="MXN64570.1"/>
    </source>
</evidence>
<comment type="function">
    <text evidence="7">Catalyzes the methyl esterification of L-isoaspartyl residues in peptides and proteins that result from spontaneous decomposition of normal L-aspartyl and L-asparaginyl residues. It plays a role in the repair and/or degradation of damaged proteins.</text>
</comment>
<keyword evidence="3 7" id="KW-0963">Cytoplasm</keyword>
<dbReference type="GO" id="GO:0032259">
    <property type="term" value="P:methylation"/>
    <property type="evidence" value="ECO:0007669"/>
    <property type="project" value="UniProtKB-KW"/>
</dbReference>
<comment type="similarity">
    <text evidence="2 7">Belongs to the methyltransferase superfamily. L-isoaspartyl/D-aspartyl protein methyltransferase family.</text>
</comment>
<evidence type="ECO:0000256" key="2">
    <source>
        <dbReference type="ARBA" id="ARBA00005369"/>
    </source>
</evidence>
<dbReference type="EC" id="2.1.1.77" evidence="7"/>
<name>A0A7X3LT61_9HYPH</name>
<keyword evidence="5 7" id="KW-0808">Transferase</keyword>
<dbReference type="GO" id="GO:0004719">
    <property type="term" value="F:protein-L-isoaspartate (D-aspartate) O-methyltransferase activity"/>
    <property type="evidence" value="ECO:0007669"/>
    <property type="project" value="UniProtKB-UniRule"/>
</dbReference>
<protein>
    <recommendedName>
        <fullName evidence="7">Protein-L-isoaspartate O-methyltransferase</fullName>
        <ecNumber evidence="7">2.1.1.77</ecNumber>
    </recommendedName>
    <alternativeName>
        <fullName evidence="7">L-isoaspartyl protein carboxyl methyltransferase</fullName>
    </alternativeName>
    <alternativeName>
        <fullName evidence="7">Protein L-isoaspartyl methyltransferase</fullName>
    </alternativeName>
    <alternativeName>
        <fullName evidence="7">Protein-beta-aspartate methyltransferase</fullName>
        <shortName evidence="7">PIMT</shortName>
    </alternativeName>
</protein>
<comment type="catalytic activity">
    <reaction evidence="7">
        <text>[protein]-L-isoaspartate + S-adenosyl-L-methionine = [protein]-L-isoaspartate alpha-methyl ester + S-adenosyl-L-homocysteine</text>
        <dbReference type="Rhea" id="RHEA:12705"/>
        <dbReference type="Rhea" id="RHEA-COMP:12143"/>
        <dbReference type="Rhea" id="RHEA-COMP:12144"/>
        <dbReference type="ChEBI" id="CHEBI:57856"/>
        <dbReference type="ChEBI" id="CHEBI:59789"/>
        <dbReference type="ChEBI" id="CHEBI:90596"/>
        <dbReference type="ChEBI" id="CHEBI:90598"/>
        <dbReference type="EC" id="2.1.1.77"/>
    </reaction>
</comment>
<dbReference type="AlphaFoldDB" id="A0A7X3LT61"/>
<dbReference type="GO" id="GO:0005737">
    <property type="term" value="C:cytoplasm"/>
    <property type="evidence" value="ECO:0007669"/>
    <property type="project" value="UniProtKB-SubCell"/>
</dbReference>
<keyword evidence="9" id="KW-1185">Reference proteome</keyword>
<dbReference type="InterPro" id="IPR029063">
    <property type="entry name" value="SAM-dependent_MTases_sf"/>
</dbReference>
<dbReference type="SUPFAM" id="SSF53335">
    <property type="entry name" value="S-adenosyl-L-methionine-dependent methyltransferases"/>
    <property type="match status" value="1"/>
</dbReference>
<gene>
    <name evidence="7" type="primary">pcm</name>
    <name evidence="8" type="ORF">GR183_06605</name>
</gene>
<feature type="active site" evidence="7">
    <location>
        <position position="57"/>
    </location>
</feature>
<dbReference type="Gene3D" id="3.40.50.150">
    <property type="entry name" value="Vaccinia Virus protein VP39"/>
    <property type="match status" value="1"/>
</dbReference>
<evidence type="ECO:0000256" key="1">
    <source>
        <dbReference type="ARBA" id="ARBA00004496"/>
    </source>
</evidence>
<evidence type="ECO:0000256" key="3">
    <source>
        <dbReference type="ARBA" id="ARBA00022490"/>
    </source>
</evidence>
<dbReference type="PROSITE" id="PS01279">
    <property type="entry name" value="PCMT"/>
    <property type="match status" value="1"/>
</dbReference>
<evidence type="ECO:0000256" key="6">
    <source>
        <dbReference type="ARBA" id="ARBA00022691"/>
    </source>
</evidence>
<dbReference type="PANTHER" id="PTHR11579">
    <property type="entry name" value="PROTEIN-L-ISOASPARTATE O-METHYLTRANSFERASE"/>
    <property type="match status" value="1"/>
</dbReference>
<dbReference type="HAMAP" id="MF_00090">
    <property type="entry name" value="PIMT"/>
    <property type="match status" value="1"/>
</dbReference>
<proteinExistence type="inferred from homology"/>
<keyword evidence="6 7" id="KW-0949">S-adenosyl-L-methionine</keyword>
<dbReference type="NCBIfam" id="NF001453">
    <property type="entry name" value="PRK00312.1"/>
    <property type="match status" value="1"/>
</dbReference>
<sequence length="210" mass="22843">MEARAGLILDLRRQGIRDTRVLSAIERVPRRFFLTAKLQKHAYDNTALPIECGQTISQPTVVGMMTEALDVKPEHRVLEIGTGSGFQAAVLGHLAKEVYSVERYRTLADLARDRLSALKLKNVFVHFGDGMLGLPEHAPYDRIIVTAAADPIPQALMDQLADDGKLVAPVGHSGGIQELVLYEKTSNGLVKRNLGAVRFVPLLPGAASSL</sequence>
<accession>A0A7X3LT61</accession>
<dbReference type="CDD" id="cd02440">
    <property type="entry name" value="AdoMet_MTases"/>
    <property type="match status" value="1"/>
</dbReference>
<evidence type="ECO:0000256" key="4">
    <source>
        <dbReference type="ARBA" id="ARBA00022603"/>
    </source>
</evidence>
<comment type="caution">
    <text evidence="8">The sequence shown here is derived from an EMBL/GenBank/DDBJ whole genome shotgun (WGS) entry which is preliminary data.</text>
</comment>
<dbReference type="FunFam" id="3.40.50.150:FF:000010">
    <property type="entry name" value="Protein-L-isoaspartate O-methyltransferase"/>
    <property type="match status" value="1"/>
</dbReference>
<dbReference type="EMBL" id="WUMV01000002">
    <property type="protein sequence ID" value="MXN64570.1"/>
    <property type="molecule type" value="Genomic_DNA"/>
</dbReference>
<comment type="subcellular location">
    <subcellularLocation>
        <location evidence="1 7">Cytoplasm</location>
    </subcellularLocation>
</comment>
<dbReference type="Pfam" id="PF01135">
    <property type="entry name" value="PCMT"/>
    <property type="match status" value="1"/>
</dbReference>
<dbReference type="NCBIfam" id="TIGR00080">
    <property type="entry name" value="pimt"/>
    <property type="match status" value="1"/>
</dbReference>
<dbReference type="PANTHER" id="PTHR11579:SF0">
    <property type="entry name" value="PROTEIN-L-ISOASPARTATE(D-ASPARTATE) O-METHYLTRANSFERASE"/>
    <property type="match status" value="1"/>
</dbReference>
<evidence type="ECO:0000256" key="7">
    <source>
        <dbReference type="HAMAP-Rule" id="MF_00090"/>
    </source>
</evidence>
<evidence type="ECO:0000313" key="9">
    <source>
        <dbReference type="Proteomes" id="UP000433101"/>
    </source>
</evidence>
<reference evidence="8 9" key="1">
    <citation type="submission" date="2019-12" db="EMBL/GenBank/DDBJ databases">
        <authorList>
            <person name="Li M."/>
        </authorList>
    </citation>
    <scope>NUCLEOTIDE SEQUENCE [LARGE SCALE GENOMIC DNA]</scope>
    <source>
        <strain evidence="8 9">GBMRC 2046</strain>
    </source>
</reference>
<organism evidence="8 9">
    <name type="scientific">Stappia sediminis</name>
    <dbReference type="NCBI Taxonomy" id="2692190"/>
    <lineage>
        <taxon>Bacteria</taxon>
        <taxon>Pseudomonadati</taxon>
        <taxon>Pseudomonadota</taxon>
        <taxon>Alphaproteobacteria</taxon>
        <taxon>Hyphomicrobiales</taxon>
        <taxon>Stappiaceae</taxon>
        <taxon>Stappia</taxon>
    </lineage>
</organism>
<evidence type="ECO:0000256" key="5">
    <source>
        <dbReference type="ARBA" id="ARBA00022679"/>
    </source>
</evidence>
<keyword evidence="4 7" id="KW-0489">Methyltransferase</keyword>
<dbReference type="InterPro" id="IPR000682">
    <property type="entry name" value="PCMT"/>
</dbReference>
<dbReference type="GO" id="GO:0030091">
    <property type="term" value="P:protein repair"/>
    <property type="evidence" value="ECO:0007669"/>
    <property type="project" value="UniProtKB-UniRule"/>
</dbReference>